<dbReference type="EMBL" id="JAUIZM010000006">
    <property type="protein sequence ID" value="KAK1381568.1"/>
    <property type="molecule type" value="Genomic_DNA"/>
</dbReference>
<evidence type="ECO:0000313" key="2">
    <source>
        <dbReference type="Proteomes" id="UP001237642"/>
    </source>
</evidence>
<organism evidence="1 2">
    <name type="scientific">Heracleum sosnowskyi</name>
    <dbReference type="NCBI Taxonomy" id="360622"/>
    <lineage>
        <taxon>Eukaryota</taxon>
        <taxon>Viridiplantae</taxon>
        <taxon>Streptophyta</taxon>
        <taxon>Embryophyta</taxon>
        <taxon>Tracheophyta</taxon>
        <taxon>Spermatophyta</taxon>
        <taxon>Magnoliopsida</taxon>
        <taxon>eudicotyledons</taxon>
        <taxon>Gunneridae</taxon>
        <taxon>Pentapetalae</taxon>
        <taxon>asterids</taxon>
        <taxon>campanulids</taxon>
        <taxon>Apiales</taxon>
        <taxon>Apiaceae</taxon>
        <taxon>Apioideae</taxon>
        <taxon>apioid superclade</taxon>
        <taxon>Tordylieae</taxon>
        <taxon>Tordyliinae</taxon>
        <taxon>Heracleum</taxon>
    </lineage>
</organism>
<reference evidence="1" key="1">
    <citation type="submission" date="2023-02" db="EMBL/GenBank/DDBJ databases">
        <title>Genome of toxic invasive species Heracleum sosnowskyi carries increased number of genes despite the absence of recent whole-genome duplications.</title>
        <authorList>
            <person name="Schelkunov M."/>
            <person name="Shtratnikova V."/>
            <person name="Makarenko M."/>
            <person name="Klepikova A."/>
            <person name="Omelchenko D."/>
            <person name="Novikova G."/>
            <person name="Obukhova E."/>
            <person name="Bogdanov V."/>
            <person name="Penin A."/>
            <person name="Logacheva M."/>
        </authorList>
    </citation>
    <scope>NUCLEOTIDE SEQUENCE</scope>
    <source>
        <strain evidence="1">Hsosn_3</strain>
        <tissue evidence="1">Leaf</tissue>
    </source>
</reference>
<keyword evidence="2" id="KW-1185">Reference proteome</keyword>
<proteinExistence type="predicted"/>
<dbReference type="AlphaFoldDB" id="A0AAD8IBV4"/>
<dbReference type="Proteomes" id="UP001237642">
    <property type="component" value="Unassembled WGS sequence"/>
</dbReference>
<reference evidence="1" key="2">
    <citation type="submission" date="2023-05" db="EMBL/GenBank/DDBJ databases">
        <authorList>
            <person name="Schelkunov M.I."/>
        </authorList>
    </citation>
    <scope>NUCLEOTIDE SEQUENCE</scope>
    <source>
        <strain evidence="1">Hsosn_3</strain>
        <tissue evidence="1">Leaf</tissue>
    </source>
</reference>
<gene>
    <name evidence="1" type="ORF">POM88_028312</name>
</gene>
<sequence length="110" mass="12625">MAFFLEEILYCKLYCFLMPDIFYDEIVVHCTLLKHLRAKVFAAQIHLPQEFSENLFDQNVGRLSLAKKASGFSSSFGSWQLSGYLLGVSLYRGDLIFAIKGFFLLVIEIE</sequence>
<evidence type="ECO:0000313" key="1">
    <source>
        <dbReference type="EMBL" id="KAK1381568.1"/>
    </source>
</evidence>
<name>A0AAD8IBV4_9APIA</name>
<protein>
    <submittedName>
        <fullName evidence="1">Uncharacterized protein</fullName>
    </submittedName>
</protein>
<accession>A0AAD8IBV4</accession>
<comment type="caution">
    <text evidence="1">The sequence shown here is derived from an EMBL/GenBank/DDBJ whole genome shotgun (WGS) entry which is preliminary data.</text>
</comment>